<protein>
    <submittedName>
        <fullName evidence="2">Uncharacterized protein</fullName>
    </submittedName>
</protein>
<feature type="compositionally biased region" description="Polar residues" evidence="1">
    <location>
        <begin position="103"/>
        <end position="118"/>
    </location>
</feature>
<dbReference type="AlphaFoldDB" id="A0A8X6X6B9"/>
<dbReference type="Proteomes" id="UP000886998">
    <property type="component" value="Unassembled WGS sequence"/>
</dbReference>
<evidence type="ECO:0000256" key="1">
    <source>
        <dbReference type="SAM" id="MobiDB-lite"/>
    </source>
</evidence>
<comment type="caution">
    <text evidence="2">The sequence shown here is derived from an EMBL/GenBank/DDBJ whole genome shotgun (WGS) entry which is preliminary data.</text>
</comment>
<gene>
    <name evidence="2" type="ORF">TNIN_68681</name>
</gene>
<sequence>MGGLEVHRANLKKERARQKSKPLAGSNHGVKHKRLCPITSFNSSMDYSLNNHGSNRGTKREGRSRIAKRRTPDQVNLRRSLPFSLLSNRIQKRKAPGRANLRKWSTPSSLQSSIIPKW</sequence>
<feature type="compositionally biased region" description="Basic and acidic residues" evidence="1">
    <location>
        <begin position="1"/>
        <end position="13"/>
    </location>
</feature>
<feature type="region of interest" description="Disordered" evidence="1">
    <location>
        <begin position="1"/>
        <end position="118"/>
    </location>
</feature>
<keyword evidence="3" id="KW-1185">Reference proteome</keyword>
<evidence type="ECO:0000313" key="2">
    <source>
        <dbReference type="EMBL" id="GFY47842.1"/>
    </source>
</evidence>
<feature type="compositionally biased region" description="Polar residues" evidence="1">
    <location>
        <begin position="39"/>
        <end position="56"/>
    </location>
</feature>
<organism evidence="2 3">
    <name type="scientific">Trichonephila inaurata madagascariensis</name>
    <dbReference type="NCBI Taxonomy" id="2747483"/>
    <lineage>
        <taxon>Eukaryota</taxon>
        <taxon>Metazoa</taxon>
        <taxon>Ecdysozoa</taxon>
        <taxon>Arthropoda</taxon>
        <taxon>Chelicerata</taxon>
        <taxon>Arachnida</taxon>
        <taxon>Araneae</taxon>
        <taxon>Araneomorphae</taxon>
        <taxon>Entelegynae</taxon>
        <taxon>Araneoidea</taxon>
        <taxon>Nephilidae</taxon>
        <taxon>Trichonephila</taxon>
        <taxon>Trichonephila inaurata</taxon>
    </lineage>
</organism>
<dbReference type="EMBL" id="BMAV01006138">
    <property type="protein sequence ID" value="GFY47842.1"/>
    <property type="molecule type" value="Genomic_DNA"/>
</dbReference>
<reference evidence="2" key="1">
    <citation type="submission" date="2020-08" db="EMBL/GenBank/DDBJ databases">
        <title>Multicomponent nature underlies the extraordinary mechanical properties of spider dragline silk.</title>
        <authorList>
            <person name="Kono N."/>
            <person name="Nakamura H."/>
            <person name="Mori M."/>
            <person name="Yoshida Y."/>
            <person name="Ohtoshi R."/>
            <person name="Malay A.D."/>
            <person name="Moran D.A.P."/>
            <person name="Tomita M."/>
            <person name="Numata K."/>
            <person name="Arakawa K."/>
        </authorList>
    </citation>
    <scope>NUCLEOTIDE SEQUENCE</scope>
</reference>
<accession>A0A8X6X6B9</accession>
<evidence type="ECO:0000313" key="3">
    <source>
        <dbReference type="Proteomes" id="UP000886998"/>
    </source>
</evidence>
<name>A0A8X6X6B9_9ARAC</name>
<proteinExistence type="predicted"/>